<dbReference type="GO" id="GO:0042446">
    <property type="term" value="P:hormone biosynthetic process"/>
    <property type="evidence" value="ECO:0007669"/>
    <property type="project" value="UniProtKB-KW"/>
</dbReference>
<dbReference type="OrthoDB" id="428577at2759"/>
<dbReference type="GO" id="GO:0042403">
    <property type="term" value="P:thyroid hormone metabolic process"/>
    <property type="evidence" value="ECO:0007669"/>
    <property type="project" value="TreeGrafter"/>
</dbReference>
<keyword evidence="1" id="KW-0712">Selenocysteine</keyword>
<dbReference type="Pfam" id="PF00837">
    <property type="entry name" value="T4_deiodinase"/>
    <property type="match status" value="1"/>
</dbReference>
<accession>A0A210PX20</accession>
<dbReference type="EMBL" id="NEDP02005431">
    <property type="protein sequence ID" value="OWF41016.1"/>
    <property type="molecule type" value="Genomic_DNA"/>
</dbReference>
<sequence>MDKIKDIKTIINDFNAVADFVTIYIKEAHPVEEWPVFGHRFQVITKHKTLEDRIDAAYLLRNFDIGCPVLVDPMDNQNCLQYAAFPERLYILYDHTIMYFGSVGPFNYKTRDVRKWLQRFRNERNGF</sequence>
<organism evidence="2 3">
    <name type="scientific">Mizuhopecten yessoensis</name>
    <name type="common">Japanese scallop</name>
    <name type="synonym">Patinopecten yessoensis</name>
    <dbReference type="NCBI Taxonomy" id="6573"/>
    <lineage>
        <taxon>Eukaryota</taxon>
        <taxon>Metazoa</taxon>
        <taxon>Spiralia</taxon>
        <taxon>Lophotrochozoa</taxon>
        <taxon>Mollusca</taxon>
        <taxon>Bivalvia</taxon>
        <taxon>Autobranchia</taxon>
        <taxon>Pteriomorphia</taxon>
        <taxon>Pectinida</taxon>
        <taxon>Pectinoidea</taxon>
        <taxon>Pectinidae</taxon>
        <taxon>Mizuhopecten</taxon>
    </lineage>
</organism>
<comment type="similarity">
    <text evidence="1">Belongs to the iodothyronine deiodinase family.</text>
</comment>
<name>A0A210PX20_MIZYE</name>
<dbReference type="PANTHER" id="PTHR11781:SF22">
    <property type="entry name" value="TYPE I IODOTHYRONINE DEIODINASE"/>
    <property type="match status" value="1"/>
</dbReference>
<comment type="function">
    <text evidence="1">Responsible for the deiodination of T4 (3,5,3',5'-tetraiodothyronine).</text>
</comment>
<evidence type="ECO:0000313" key="2">
    <source>
        <dbReference type="EMBL" id="OWF41016.1"/>
    </source>
</evidence>
<keyword evidence="1" id="KW-0560">Oxidoreductase</keyword>
<evidence type="ECO:0000313" key="3">
    <source>
        <dbReference type="Proteomes" id="UP000242188"/>
    </source>
</evidence>
<gene>
    <name evidence="2" type="ORF">KP79_PYT23762</name>
</gene>
<comment type="caution">
    <text evidence="2">The sequence shown here is derived from an EMBL/GenBank/DDBJ whole genome shotgun (WGS) entry which is preliminary data.</text>
</comment>
<protein>
    <recommendedName>
        <fullName evidence="1">Iodothyronine deiodinase</fullName>
    </recommendedName>
</protein>
<dbReference type="Proteomes" id="UP000242188">
    <property type="component" value="Unassembled WGS sequence"/>
</dbReference>
<proteinExistence type="inferred from homology"/>
<dbReference type="GO" id="GO:0004800">
    <property type="term" value="F:thyroxine 5'-deiodinase activity"/>
    <property type="evidence" value="ECO:0007669"/>
    <property type="project" value="InterPro"/>
</dbReference>
<reference evidence="2 3" key="1">
    <citation type="journal article" date="2017" name="Nat. Ecol. Evol.">
        <title>Scallop genome provides insights into evolution of bilaterian karyotype and development.</title>
        <authorList>
            <person name="Wang S."/>
            <person name="Zhang J."/>
            <person name="Jiao W."/>
            <person name="Li J."/>
            <person name="Xun X."/>
            <person name="Sun Y."/>
            <person name="Guo X."/>
            <person name="Huan P."/>
            <person name="Dong B."/>
            <person name="Zhang L."/>
            <person name="Hu X."/>
            <person name="Sun X."/>
            <person name="Wang J."/>
            <person name="Zhao C."/>
            <person name="Wang Y."/>
            <person name="Wang D."/>
            <person name="Huang X."/>
            <person name="Wang R."/>
            <person name="Lv J."/>
            <person name="Li Y."/>
            <person name="Zhang Z."/>
            <person name="Liu B."/>
            <person name="Lu W."/>
            <person name="Hui Y."/>
            <person name="Liang J."/>
            <person name="Zhou Z."/>
            <person name="Hou R."/>
            <person name="Li X."/>
            <person name="Liu Y."/>
            <person name="Li H."/>
            <person name="Ning X."/>
            <person name="Lin Y."/>
            <person name="Zhao L."/>
            <person name="Xing Q."/>
            <person name="Dou J."/>
            <person name="Li Y."/>
            <person name="Mao J."/>
            <person name="Guo H."/>
            <person name="Dou H."/>
            <person name="Li T."/>
            <person name="Mu C."/>
            <person name="Jiang W."/>
            <person name="Fu Q."/>
            <person name="Fu X."/>
            <person name="Miao Y."/>
            <person name="Liu J."/>
            <person name="Yu Q."/>
            <person name="Li R."/>
            <person name="Liao H."/>
            <person name="Li X."/>
            <person name="Kong Y."/>
            <person name="Jiang Z."/>
            <person name="Chourrout D."/>
            <person name="Li R."/>
            <person name="Bao Z."/>
        </authorList>
    </citation>
    <scope>NUCLEOTIDE SEQUENCE [LARGE SCALE GENOMIC DNA]</scope>
    <source>
        <strain evidence="2 3">PY_sf001</strain>
    </source>
</reference>
<dbReference type="PANTHER" id="PTHR11781">
    <property type="entry name" value="IODOTHYRONINE DEIODINASE"/>
    <property type="match status" value="1"/>
</dbReference>
<keyword evidence="1" id="KW-0893">Thyroid hormones biosynthesis</keyword>
<keyword evidence="3" id="KW-1185">Reference proteome</keyword>
<dbReference type="InterPro" id="IPR000643">
    <property type="entry name" value="Iodothyronine_deiodinase"/>
</dbReference>
<dbReference type="Gene3D" id="3.40.30.10">
    <property type="entry name" value="Glutaredoxin"/>
    <property type="match status" value="1"/>
</dbReference>
<dbReference type="AlphaFoldDB" id="A0A210PX20"/>
<evidence type="ECO:0000256" key="1">
    <source>
        <dbReference type="RuleBase" id="RU000676"/>
    </source>
</evidence>